<dbReference type="EMBL" id="CAXAMM010004036">
    <property type="protein sequence ID" value="CAK9002207.1"/>
    <property type="molecule type" value="Genomic_DNA"/>
</dbReference>
<proteinExistence type="predicted"/>
<evidence type="ECO:0000313" key="2">
    <source>
        <dbReference type="Proteomes" id="UP001642464"/>
    </source>
</evidence>
<dbReference type="Proteomes" id="UP001642464">
    <property type="component" value="Unassembled WGS sequence"/>
</dbReference>
<feature type="non-terminal residue" evidence="1">
    <location>
        <position position="66"/>
    </location>
</feature>
<sequence length="66" mass="7191">EWIERRLGGELEIMRNDSGSLVIGPDGLVSEVGGVSPRGKRNAVKARPKRFSRFSKEFSSCGGQAK</sequence>
<comment type="caution">
    <text evidence="1">The sequence shown here is derived from an EMBL/GenBank/DDBJ whole genome shotgun (WGS) entry which is preliminary data.</text>
</comment>
<accession>A0ABP0IHZ1</accession>
<gene>
    <name evidence="1" type="ORF">SCF082_LOCUS7243</name>
</gene>
<organism evidence="1 2">
    <name type="scientific">Durusdinium trenchii</name>
    <dbReference type="NCBI Taxonomy" id="1381693"/>
    <lineage>
        <taxon>Eukaryota</taxon>
        <taxon>Sar</taxon>
        <taxon>Alveolata</taxon>
        <taxon>Dinophyceae</taxon>
        <taxon>Suessiales</taxon>
        <taxon>Symbiodiniaceae</taxon>
        <taxon>Durusdinium</taxon>
    </lineage>
</organism>
<protein>
    <submittedName>
        <fullName evidence="1">Uncharacterized protein</fullName>
    </submittedName>
</protein>
<keyword evidence="2" id="KW-1185">Reference proteome</keyword>
<evidence type="ECO:0000313" key="1">
    <source>
        <dbReference type="EMBL" id="CAK9002207.1"/>
    </source>
</evidence>
<feature type="non-terminal residue" evidence="1">
    <location>
        <position position="1"/>
    </location>
</feature>
<reference evidence="1 2" key="1">
    <citation type="submission" date="2024-02" db="EMBL/GenBank/DDBJ databases">
        <authorList>
            <person name="Chen Y."/>
            <person name="Shah S."/>
            <person name="Dougan E. K."/>
            <person name="Thang M."/>
            <person name="Chan C."/>
        </authorList>
    </citation>
    <scope>NUCLEOTIDE SEQUENCE [LARGE SCALE GENOMIC DNA]</scope>
</reference>
<name>A0ABP0IHZ1_9DINO</name>